<dbReference type="Proteomes" id="UP001487740">
    <property type="component" value="Unassembled WGS sequence"/>
</dbReference>
<feature type="region of interest" description="Disordered" evidence="1">
    <location>
        <begin position="352"/>
        <end position="399"/>
    </location>
</feature>
<gene>
    <name evidence="3" type="ORF">O3P69_017578</name>
</gene>
<keyword evidence="2" id="KW-0812">Transmembrane</keyword>
<keyword evidence="2" id="KW-0472">Membrane</keyword>
<keyword evidence="4" id="KW-1185">Reference proteome</keyword>
<feature type="region of interest" description="Disordered" evidence="1">
    <location>
        <begin position="481"/>
        <end position="502"/>
    </location>
</feature>
<dbReference type="EMBL" id="JARAKH010000023">
    <property type="protein sequence ID" value="KAK8392051.1"/>
    <property type="molecule type" value="Genomic_DNA"/>
</dbReference>
<reference evidence="3 4" key="1">
    <citation type="submission" date="2023-03" db="EMBL/GenBank/DDBJ databases">
        <title>High-quality genome of Scylla paramamosain provides insights in environmental adaptation.</title>
        <authorList>
            <person name="Zhang L."/>
        </authorList>
    </citation>
    <scope>NUCLEOTIDE SEQUENCE [LARGE SCALE GENOMIC DNA]</scope>
    <source>
        <strain evidence="3">LZ_2023a</strain>
        <tissue evidence="3">Muscle</tissue>
    </source>
</reference>
<dbReference type="SUPFAM" id="SSF51126">
    <property type="entry name" value="Pectin lyase-like"/>
    <property type="match status" value="1"/>
</dbReference>
<feature type="region of interest" description="Disordered" evidence="1">
    <location>
        <begin position="447"/>
        <end position="469"/>
    </location>
</feature>
<evidence type="ECO:0000313" key="4">
    <source>
        <dbReference type="Proteomes" id="UP001487740"/>
    </source>
</evidence>
<organism evidence="3 4">
    <name type="scientific">Scylla paramamosain</name>
    <name type="common">Mud crab</name>
    <dbReference type="NCBI Taxonomy" id="85552"/>
    <lineage>
        <taxon>Eukaryota</taxon>
        <taxon>Metazoa</taxon>
        <taxon>Ecdysozoa</taxon>
        <taxon>Arthropoda</taxon>
        <taxon>Crustacea</taxon>
        <taxon>Multicrustacea</taxon>
        <taxon>Malacostraca</taxon>
        <taxon>Eumalacostraca</taxon>
        <taxon>Eucarida</taxon>
        <taxon>Decapoda</taxon>
        <taxon>Pleocyemata</taxon>
        <taxon>Brachyura</taxon>
        <taxon>Eubrachyura</taxon>
        <taxon>Portunoidea</taxon>
        <taxon>Portunidae</taxon>
        <taxon>Portuninae</taxon>
        <taxon>Scylla</taxon>
    </lineage>
</organism>
<feature type="compositionally biased region" description="Polar residues" evidence="1">
    <location>
        <begin position="361"/>
        <end position="375"/>
    </location>
</feature>
<evidence type="ECO:0000313" key="3">
    <source>
        <dbReference type="EMBL" id="KAK8392051.1"/>
    </source>
</evidence>
<comment type="caution">
    <text evidence="3">The sequence shown here is derived from an EMBL/GenBank/DDBJ whole genome shotgun (WGS) entry which is preliminary data.</text>
</comment>
<dbReference type="AlphaFoldDB" id="A0AAW0TXQ4"/>
<dbReference type="InterPro" id="IPR011050">
    <property type="entry name" value="Pectin_lyase_fold/virulence"/>
</dbReference>
<feature type="transmembrane region" description="Helical" evidence="2">
    <location>
        <begin position="322"/>
        <end position="345"/>
    </location>
</feature>
<sequence length="502" mass="55751">MLLVCSWNNEKRKFSIIWIRMILVLAVTRTVAQSFEPLHPSSSVCKIQTTTLTCNVKDNKKYRLESIKWDTFHEVIINNASHLILEEPLCTDQIKKVKVYYADQVTTEQGDENCYQQLYLYNSLHVTIEEGVNLLQMFSSEARKVILPLGSFHLTDTQVGEANLTVDNGKSIMTSSTTIQVVKGLVVKGLAVLSMENTSLGRLEGFIYDSDQHGELKDVTVDSVASYGFQVVRGILKLDNVFIKNIASFGLLVVQDAKLILQHCVIETAVYESILISDGGTIIFKNVTISQDHKVFFTLSSAFGKLYPLAFLENRSISTSGWIAIAVFTGATVGAAAGFTLMIVVQRRFKSSRSKTDTTNHTEQTTSQSALSPNSYKHMDQFTPTPSRPNKADREQQVDAMQGPSIELAPRAPISQRPQVPLPHGSSALTMTAQNLSKSSTVNEYLNSKDRDERDVLPLPPPPPLPAEDEELYDDVQAASSPEGKIFPLPSEVPNLPRFYKK</sequence>
<keyword evidence="2" id="KW-1133">Transmembrane helix</keyword>
<name>A0AAW0TXQ4_SCYPA</name>
<protein>
    <submittedName>
        <fullName evidence="3">Uncharacterized protein</fullName>
    </submittedName>
</protein>
<accession>A0AAW0TXQ4</accession>
<proteinExistence type="predicted"/>
<evidence type="ECO:0000256" key="2">
    <source>
        <dbReference type="SAM" id="Phobius"/>
    </source>
</evidence>
<evidence type="ECO:0000256" key="1">
    <source>
        <dbReference type="SAM" id="MobiDB-lite"/>
    </source>
</evidence>
<feature type="compositionally biased region" description="Basic and acidic residues" evidence="1">
    <location>
        <begin position="447"/>
        <end position="456"/>
    </location>
</feature>